<feature type="compositionally biased region" description="Basic and acidic residues" evidence="1">
    <location>
        <begin position="91"/>
        <end position="101"/>
    </location>
</feature>
<gene>
    <name evidence="2" type="ORF">AAFF_G00395110</name>
</gene>
<dbReference type="EMBL" id="JAINUG010000075">
    <property type="protein sequence ID" value="KAJ8400742.1"/>
    <property type="molecule type" value="Genomic_DNA"/>
</dbReference>
<keyword evidence="3" id="KW-1185">Reference proteome</keyword>
<accession>A0AAD7SDW0</accession>
<comment type="caution">
    <text evidence="2">The sequence shown here is derived from an EMBL/GenBank/DDBJ whole genome shotgun (WGS) entry which is preliminary data.</text>
</comment>
<organism evidence="2 3">
    <name type="scientific">Aldrovandia affinis</name>
    <dbReference type="NCBI Taxonomy" id="143900"/>
    <lineage>
        <taxon>Eukaryota</taxon>
        <taxon>Metazoa</taxon>
        <taxon>Chordata</taxon>
        <taxon>Craniata</taxon>
        <taxon>Vertebrata</taxon>
        <taxon>Euteleostomi</taxon>
        <taxon>Actinopterygii</taxon>
        <taxon>Neopterygii</taxon>
        <taxon>Teleostei</taxon>
        <taxon>Notacanthiformes</taxon>
        <taxon>Halosauridae</taxon>
        <taxon>Aldrovandia</taxon>
    </lineage>
</organism>
<reference evidence="2" key="1">
    <citation type="journal article" date="2023" name="Science">
        <title>Genome structures resolve the early diversification of teleost fishes.</title>
        <authorList>
            <person name="Parey E."/>
            <person name="Louis A."/>
            <person name="Montfort J."/>
            <person name="Bouchez O."/>
            <person name="Roques C."/>
            <person name="Iampietro C."/>
            <person name="Lluch J."/>
            <person name="Castinel A."/>
            <person name="Donnadieu C."/>
            <person name="Desvignes T."/>
            <person name="Floi Bucao C."/>
            <person name="Jouanno E."/>
            <person name="Wen M."/>
            <person name="Mejri S."/>
            <person name="Dirks R."/>
            <person name="Jansen H."/>
            <person name="Henkel C."/>
            <person name="Chen W.J."/>
            <person name="Zahm M."/>
            <person name="Cabau C."/>
            <person name="Klopp C."/>
            <person name="Thompson A.W."/>
            <person name="Robinson-Rechavi M."/>
            <person name="Braasch I."/>
            <person name="Lecointre G."/>
            <person name="Bobe J."/>
            <person name="Postlethwait J.H."/>
            <person name="Berthelot C."/>
            <person name="Roest Crollius H."/>
            <person name="Guiguen Y."/>
        </authorList>
    </citation>
    <scope>NUCLEOTIDE SEQUENCE</scope>
    <source>
        <strain evidence="2">NC1722</strain>
    </source>
</reference>
<evidence type="ECO:0000313" key="2">
    <source>
        <dbReference type="EMBL" id="KAJ8400742.1"/>
    </source>
</evidence>
<protein>
    <submittedName>
        <fullName evidence="2">Uncharacterized protein</fullName>
    </submittedName>
</protein>
<name>A0AAD7SDW0_9TELE</name>
<feature type="compositionally biased region" description="Low complexity" evidence="1">
    <location>
        <begin position="54"/>
        <end position="69"/>
    </location>
</feature>
<proteinExistence type="predicted"/>
<dbReference type="AlphaFoldDB" id="A0AAD7SDW0"/>
<dbReference type="Proteomes" id="UP001221898">
    <property type="component" value="Unassembled WGS sequence"/>
</dbReference>
<feature type="region of interest" description="Disordered" evidence="1">
    <location>
        <begin position="1"/>
        <end position="101"/>
    </location>
</feature>
<evidence type="ECO:0000256" key="1">
    <source>
        <dbReference type="SAM" id="MobiDB-lite"/>
    </source>
</evidence>
<sequence length="101" mass="10730">MEASHLSKRNSAAAAGAKRAAHKKAISSGVSSGDSERQPGGMHNAGRTTLPLESRSPGRTATTPTASPARRPHLIHGYACPYRRRSGSKPIRADGKSRFWP</sequence>
<evidence type="ECO:0000313" key="3">
    <source>
        <dbReference type="Proteomes" id="UP001221898"/>
    </source>
</evidence>